<feature type="domain" description="Amidase" evidence="8">
    <location>
        <begin position="139"/>
        <end position="593"/>
    </location>
</feature>
<evidence type="ECO:0000256" key="2">
    <source>
        <dbReference type="ARBA" id="ARBA00009199"/>
    </source>
</evidence>
<dbReference type="GO" id="GO:0046540">
    <property type="term" value="C:U4/U6 x U5 tri-snRNP complex"/>
    <property type="evidence" value="ECO:0007669"/>
    <property type="project" value="InterPro"/>
</dbReference>
<sequence length="1185" mass="130767">MTYNLKDPDTPIVSGRLLAALTNVVERIGEPTGLIAHLCNDAGLYVLRTKDYAETPTTMPIVPPTQQMVQAAVSDKSSTVSAQEYLTLLQQQADKAAAAYTAASAHTGEHRFLSCRDFYVAYKSGRKSPTEVAEQLIELIKESDQLSPPLGAVWNWRSEDILRQAKESTLRYGEGKPLSIVDGVPIVVKDEIDVQGYNTGVGTNFINKGNPAKEDAHLVALLRAQGAIIIGKSTMHEIGLGVTNFNPSTKTPRNPYQPMHSTGGSSGGSGAAVGAGLCPIAIGCDGGGSVRIPSSYCGIYGLKPTHGRVSARGEYPLAPTVATSGPMCATMEDLAIIYAIIAGQDEQDFNSRSQPPVALPTPLPPSLAPKGQLQGLRIGIYRRWFDDVTHPEIAQTCYRMLERLCKDHGAVLVDIEIPELFENGKAHNITICAEMLSKMQTDRKKLNHQSRLELAMADSLRVQDYYRAQQQRTRSIRFLESLFGHRDADHHHLSQYPCLGGHDGVVDVIVTPTIANLPPKVNAGAVSHGESNYLNNVKTMQYMMMANFTGIPGITAVAGYSKETYTQKDGYQFAPGFPIGIQFMGQWWDEKRLIHIASICERVLETRQKPKLWVGDYKLISSSTPSQQAAGTDTRNRISFQGVAPLQSSYTPSTASIHIKAMVAAAKAKATAAAEALKAQRQAAQATPPAGAVLTPAEVIRQRAEAVKARLQNLNASRPTAAASTAPSASVAASTTPADPRARGGLGVDLSSMISRDEAGNLIINSVTTGKNVKAPSFATAKVNQKPEPKKALQLLDIPEDFTDQEKNPYFDPNLRAAPRERVARPLKFAPKGKYKSIANQIRAEQRIEQLRREIEQGGQANVQEEDLQIKDGFTKREDLKDGVEWWDAAFLPNKTYDDISKGHAKIETEDSLITHYIQHPVPIEPPNEAAHAASAKPRPLMLTTKERKKLRRQRRRELLKEKQDKIRLGLLPPDAPKVKLANMMRVLGQEAVLNPTEIEMKVRQQMAQRLQGHLEMNAERKLSADERKAKEAKKKEEDLAKGIHVSLYKINDLTHPQKRFKVDKNAGQLGLTGLVLMYPTFSMVVVEGGHKAINQYKKLMLRRIDWTDNTRLDGTEVSETTIDNKCLLVWEGQLRDRQFKQFRFIKCRTEAQLKETLARLSIQHYWDQALGFKEEDMLGAEVTL</sequence>
<evidence type="ECO:0000313" key="11">
    <source>
        <dbReference type="EMBL" id="KAG9322964.1"/>
    </source>
</evidence>
<feature type="region of interest" description="Disordered" evidence="7">
    <location>
        <begin position="717"/>
        <end position="744"/>
    </location>
</feature>
<feature type="domain" description="Pre-mRNA-splicing factor 3" evidence="10">
    <location>
        <begin position="808"/>
        <end position="1023"/>
    </location>
</feature>
<evidence type="ECO:0000259" key="9">
    <source>
        <dbReference type="Pfam" id="PF06544"/>
    </source>
</evidence>
<dbReference type="SUPFAM" id="SSF75304">
    <property type="entry name" value="Amidase signature (AS) enzymes"/>
    <property type="match status" value="1"/>
</dbReference>
<dbReference type="Gene3D" id="3.90.1300.10">
    <property type="entry name" value="Amidase signature (AS) domain"/>
    <property type="match status" value="1"/>
</dbReference>
<dbReference type="InterPro" id="IPR010541">
    <property type="entry name" value="Prp3_C"/>
</dbReference>
<dbReference type="InterPro" id="IPR036928">
    <property type="entry name" value="AS_sf"/>
</dbReference>
<feature type="coiled-coil region" evidence="6">
    <location>
        <begin position="667"/>
        <end position="717"/>
    </location>
</feature>
<dbReference type="CDD" id="cd24162">
    <property type="entry name" value="Prp3_C"/>
    <property type="match status" value="1"/>
</dbReference>
<evidence type="ECO:0000256" key="1">
    <source>
        <dbReference type="ARBA" id="ARBA00004123"/>
    </source>
</evidence>
<keyword evidence="3" id="KW-0507">mRNA processing</keyword>
<dbReference type="InterPro" id="IPR013881">
    <property type="entry name" value="Pre-mRNA_splic_Prp3_dom"/>
</dbReference>
<accession>A0A9P8A5V5</accession>
<dbReference type="InterPro" id="IPR027104">
    <property type="entry name" value="Prp3"/>
</dbReference>
<evidence type="ECO:0000256" key="5">
    <source>
        <dbReference type="ARBA" id="ARBA00023242"/>
    </source>
</evidence>
<dbReference type="Pfam" id="PF08572">
    <property type="entry name" value="PRP3"/>
    <property type="match status" value="1"/>
</dbReference>
<gene>
    <name evidence="11" type="ORF">KVV02_007244</name>
</gene>
<evidence type="ECO:0000256" key="3">
    <source>
        <dbReference type="ARBA" id="ARBA00022664"/>
    </source>
</evidence>
<comment type="caution">
    <text evidence="11">The sequence shown here is derived from an EMBL/GenBank/DDBJ whole genome shotgun (WGS) entry which is preliminary data.</text>
</comment>
<keyword evidence="6" id="KW-0175">Coiled coil</keyword>
<proteinExistence type="inferred from homology"/>
<dbReference type="PANTHER" id="PTHR14212:SF0">
    <property type="entry name" value="U4_U6 SMALL NUCLEAR RIBONUCLEOPROTEIN PRP3"/>
    <property type="match status" value="1"/>
</dbReference>
<dbReference type="Proteomes" id="UP000717515">
    <property type="component" value="Unassembled WGS sequence"/>
</dbReference>
<reference evidence="11" key="1">
    <citation type="submission" date="2021-07" db="EMBL/GenBank/DDBJ databases">
        <title>Draft genome of Mortierella alpina, strain LL118, isolated from an aspen leaf litter sample.</title>
        <authorList>
            <person name="Yang S."/>
            <person name="Vinatzer B.A."/>
        </authorList>
    </citation>
    <scope>NUCLEOTIDE SEQUENCE</scope>
    <source>
        <strain evidence="11">LL118</strain>
    </source>
</reference>
<dbReference type="InterPro" id="IPR020556">
    <property type="entry name" value="Amidase_CS"/>
</dbReference>
<keyword evidence="5" id="KW-0539">Nucleus</keyword>
<evidence type="ECO:0008006" key="13">
    <source>
        <dbReference type="Google" id="ProtNLM"/>
    </source>
</evidence>
<name>A0A9P8A5V5_MORAP</name>
<organism evidence="11 12">
    <name type="scientific">Mortierella alpina</name>
    <name type="common">Oleaginous fungus</name>
    <name type="synonym">Mortierella renispora</name>
    <dbReference type="NCBI Taxonomy" id="64518"/>
    <lineage>
        <taxon>Eukaryota</taxon>
        <taxon>Fungi</taxon>
        <taxon>Fungi incertae sedis</taxon>
        <taxon>Mucoromycota</taxon>
        <taxon>Mortierellomycotina</taxon>
        <taxon>Mortierellomycetes</taxon>
        <taxon>Mortierellales</taxon>
        <taxon>Mortierellaceae</taxon>
        <taxon>Mortierella</taxon>
    </lineage>
</organism>
<dbReference type="Pfam" id="PF06544">
    <property type="entry name" value="Prp3_C"/>
    <property type="match status" value="1"/>
</dbReference>
<dbReference type="PANTHER" id="PTHR14212">
    <property type="entry name" value="U4/U6-ASSOCIATED RNA SPLICING FACTOR-RELATED"/>
    <property type="match status" value="1"/>
</dbReference>
<feature type="domain" description="Small nuclear ribonucleoprotein Prp3 C-terminal" evidence="9">
    <location>
        <begin position="1048"/>
        <end position="1170"/>
    </location>
</feature>
<evidence type="ECO:0000256" key="4">
    <source>
        <dbReference type="ARBA" id="ARBA00023187"/>
    </source>
</evidence>
<dbReference type="InterPro" id="IPR023631">
    <property type="entry name" value="Amidase_dom"/>
</dbReference>
<dbReference type="EMBL" id="JAIFTL010000121">
    <property type="protein sequence ID" value="KAG9322964.1"/>
    <property type="molecule type" value="Genomic_DNA"/>
</dbReference>
<dbReference type="Pfam" id="PF01425">
    <property type="entry name" value="Amidase"/>
    <property type="match status" value="1"/>
</dbReference>
<evidence type="ECO:0000256" key="7">
    <source>
        <dbReference type="SAM" id="MobiDB-lite"/>
    </source>
</evidence>
<protein>
    <recommendedName>
        <fullName evidence="13">Amidase</fullName>
    </recommendedName>
</protein>
<dbReference type="GO" id="GO:0000398">
    <property type="term" value="P:mRNA splicing, via spliceosome"/>
    <property type="evidence" value="ECO:0007669"/>
    <property type="project" value="InterPro"/>
</dbReference>
<evidence type="ECO:0000256" key="6">
    <source>
        <dbReference type="SAM" id="Coils"/>
    </source>
</evidence>
<evidence type="ECO:0000259" key="8">
    <source>
        <dbReference type="Pfam" id="PF01425"/>
    </source>
</evidence>
<dbReference type="AlphaFoldDB" id="A0A9P8A5V5"/>
<comment type="subcellular location">
    <subcellularLocation>
        <location evidence="1">Nucleus</location>
    </subcellularLocation>
</comment>
<dbReference type="PROSITE" id="PS00571">
    <property type="entry name" value="AMIDASES"/>
    <property type="match status" value="1"/>
</dbReference>
<evidence type="ECO:0000259" key="10">
    <source>
        <dbReference type="Pfam" id="PF08572"/>
    </source>
</evidence>
<evidence type="ECO:0000313" key="12">
    <source>
        <dbReference type="Proteomes" id="UP000717515"/>
    </source>
</evidence>
<feature type="compositionally biased region" description="Low complexity" evidence="7">
    <location>
        <begin position="717"/>
        <end position="739"/>
    </location>
</feature>
<keyword evidence="4" id="KW-0508">mRNA splicing</keyword>
<comment type="similarity">
    <text evidence="2">Belongs to the amidase family.</text>
</comment>